<dbReference type="NCBIfam" id="NF009805">
    <property type="entry name" value="PRK13289.1"/>
    <property type="match status" value="1"/>
</dbReference>
<evidence type="ECO:0000256" key="9">
    <source>
        <dbReference type="ARBA" id="ARBA00022827"/>
    </source>
</evidence>
<keyword evidence="10" id="KW-0521">NADP</keyword>
<keyword evidence="18" id="KW-1185">Reference proteome</keyword>
<dbReference type="InterPro" id="IPR009050">
    <property type="entry name" value="Globin-like_sf"/>
</dbReference>
<keyword evidence="12" id="KW-0520">NAD</keyword>
<dbReference type="GO" id="GO:0020037">
    <property type="term" value="F:heme binding"/>
    <property type="evidence" value="ECO:0007669"/>
    <property type="project" value="InterPro"/>
</dbReference>
<keyword evidence="11" id="KW-0408">Iron</keyword>
<evidence type="ECO:0000256" key="11">
    <source>
        <dbReference type="ARBA" id="ARBA00023004"/>
    </source>
</evidence>
<evidence type="ECO:0000259" key="15">
    <source>
        <dbReference type="PROSITE" id="PS01033"/>
    </source>
</evidence>
<dbReference type="Proteomes" id="UP000279259">
    <property type="component" value="Unassembled WGS sequence"/>
</dbReference>
<evidence type="ECO:0000259" key="16">
    <source>
        <dbReference type="PROSITE" id="PS51384"/>
    </source>
</evidence>
<accession>A0A427YUF1</accession>
<dbReference type="FunFam" id="1.10.490.10:FF:000003">
    <property type="entry name" value="Flavohemoprotein"/>
    <property type="match status" value="1"/>
</dbReference>
<feature type="domain" description="FAD-binding FR-type" evidence="16">
    <location>
        <begin position="195"/>
        <end position="298"/>
    </location>
</feature>
<dbReference type="PROSITE" id="PS51384">
    <property type="entry name" value="FAD_FR"/>
    <property type="match status" value="1"/>
</dbReference>
<evidence type="ECO:0000313" key="17">
    <source>
        <dbReference type="EMBL" id="RSH94666.1"/>
    </source>
</evidence>
<evidence type="ECO:0000256" key="7">
    <source>
        <dbReference type="ARBA" id="ARBA00022630"/>
    </source>
</evidence>
<dbReference type="Gene3D" id="1.10.490.10">
    <property type="entry name" value="Globins"/>
    <property type="match status" value="1"/>
</dbReference>
<dbReference type="SUPFAM" id="SSF63380">
    <property type="entry name" value="Riboflavin synthase domain-like"/>
    <property type="match status" value="1"/>
</dbReference>
<name>A0A427YUF1_9TREE</name>
<keyword evidence="6" id="KW-0349">Heme</keyword>
<keyword evidence="7" id="KW-0285">Flavoprotein</keyword>
<dbReference type="InterPro" id="IPR017938">
    <property type="entry name" value="Riboflavin_synthase-like_b-brl"/>
</dbReference>
<dbReference type="AlphaFoldDB" id="A0A427YUF1"/>
<sequence length="450" mass="49687">MSLSLPARLVVRAPAPWSLLGARGLVVGAQPCRRSFSSTPAARLTQPQKDIVKATVPILETGGEALTTHFYHLLLNNHPEVKPLFNQAHQGSGRQPRALAASILAYAKNIDDLTPLLDAVRRITNKHAALQILPEHYPLVGASLLGAIRDVLGEEVATEEVLEAWGAAYGELADLLIKKEETIYHDLESARGGWRGGRKFTVAQKIPETGIMTSFYLEPVDGRPILRHDAGQYIGLRAIVNGVEQRRNYSLSDSANDKYLRISVKREPGGAFSNYLHDRVKIGDELEVYPPVGEFVLDKSRADDPLILISAGAGITPTIPMLESALEAGRQNITFIHCARAEDVHAFRPVTTELAKQNPETVKVYTVYETKDPHHVADATGMLSLDKLKSWLPHARQADIYFLGPKPFMKGVNFYLKSMGVPEDRIHYEFFGPAEELEDNKEVPEKSAKA</sequence>
<evidence type="ECO:0000256" key="1">
    <source>
        <dbReference type="ARBA" id="ARBA00001970"/>
    </source>
</evidence>
<dbReference type="PROSITE" id="PS01033">
    <property type="entry name" value="GLOBIN"/>
    <property type="match status" value="1"/>
</dbReference>
<dbReference type="SUPFAM" id="SSF52343">
    <property type="entry name" value="Ferredoxin reductase-like, C-terminal NADP-linked domain"/>
    <property type="match status" value="1"/>
</dbReference>
<protein>
    <recommendedName>
        <fullName evidence="4">nitric oxide dioxygenase</fullName>
        <ecNumber evidence="4">1.14.12.17</ecNumber>
    </recommendedName>
</protein>
<dbReference type="InterPro" id="IPR001433">
    <property type="entry name" value="OxRdtase_FAD/NAD-bd"/>
</dbReference>
<dbReference type="Pfam" id="PF00175">
    <property type="entry name" value="NAD_binding_1"/>
    <property type="match status" value="1"/>
</dbReference>
<evidence type="ECO:0000256" key="14">
    <source>
        <dbReference type="ARBA" id="ARBA00049433"/>
    </source>
</evidence>
<evidence type="ECO:0000256" key="10">
    <source>
        <dbReference type="ARBA" id="ARBA00022857"/>
    </source>
</evidence>
<dbReference type="InterPro" id="IPR012292">
    <property type="entry name" value="Globin/Proto"/>
</dbReference>
<dbReference type="CDD" id="cd08922">
    <property type="entry name" value="FHb-globin"/>
    <property type="match status" value="1"/>
</dbReference>
<dbReference type="GO" id="GO:0009636">
    <property type="term" value="P:response to toxic substance"/>
    <property type="evidence" value="ECO:0007669"/>
    <property type="project" value="UniProtKB-KW"/>
</dbReference>
<dbReference type="EMBL" id="RSCD01000002">
    <property type="protein sequence ID" value="RSH94666.1"/>
    <property type="molecule type" value="Genomic_DNA"/>
</dbReference>
<evidence type="ECO:0000256" key="3">
    <source>
        <dbReference type="ARBA" id="ARBA00006401"/>
    </source>
</evidence>
<organism evidence="17 18">
    <name type="scientific">Saitozyma podzolica</name>
    <dbReference type="NCBI Taxonomy" id="1890683"/>
    <lineage>
        <taxon>Eukaryota</taxon>
        <taxon>Fungi</taxon>
        <taxon>Dikarya</taxon>
        <taxon>Basidiomycota</taxon>
        <taxon>Agaricomycotina</taxon>
        <taxon>Tremellomycetes</taxon>
        <taxon>Tremellales</taxon>
        <taxon>Trimorphomycetaceae</taxon>
        <taxon>Saitozyma</taxon>
    </lineage>
</organism>
<evidence type="ECO:0000313" key="18">
    <source>
        <dbReference type="Proteomes" id="UP000279259"/>
    </source>
</evidence>
<dbReference type="GO" id="GO:0071500">
    <property type="term" value="P:cellular response to nitrosative stress"/>
    <property type="evidence" value="ECO:0007669"/>
    <property type="project" value="TreeGrafter"/>
</dbReference>
<dbReference type="InterPro" id="IPR008333">
    <property type="entry name" value="Cbr1-like_FAD-bd_dom"/>
</dbReference>
<dbReference type="EC" id="1.14.12.17" evidence="4"/>
<evidence type="ECO:0000256" key="5">
    <source>
        <dbReference type="ARBA" id="ARBA00022575"/>
    </source>
</evidence>
<dbReference type="OrthoDB" id="436496at2759"/>
<dbReference type="CDD" id="cd06184">
    <property type="entry name" value="flavohem_like_fad_nad_binding"/>
    <property type="match status" value="1"/>
</dbReference>
<dbReference type="SUPFAM" id="SSF46458">
    <property type="entry name" value="Globin-like"/>
    <property type="match status" value="1"/>
</dbReference>
<dbReference type="Pfam" id="PF00970">
    <property type="entry name" value="FAD_binding_6"/>
    <property type="match status" value="1"/>
</dbReference>
<comment type="similarity">
    <text evidence="3">In the C-terminal section; belongs to the flavoprotein pyridine nucleotide cytochrome reductase family.</text>
</comment>
<dbReference type="Gene3D" id="2.40.30.10">
    <property type="entry name" value="Translation factors"/>
    <property type="match status" value="1"/>
</dbReference>
<dbReference type="STRING" id="1890683.A0A427YUF1"/>
<dbReference type="GO" id="GO:0046872">
    <property type="term" value="F:metal ion binding"/>
    <property type="evidence" value="ECO:0007669"/>
    <property type="project" value="UniProtKB-KW"/>
</dbReference>
<feature type="domain" description="Globin" evidence="15">
    <location>
        <begin position="43"/>
        <end position="181"/>
    </location>
</feature>
<keyword evidence="5" id="KW-0216">Detoxification</keyword>
<keyword evidence="8" id="KW-0479">Metal-binding</keyword>
<dbReference type="GO" id="GO:0046210">
    <property type="term" value="P:nitric oxide catabolic process"/>
    <property type="evidence" value="ECO:0007669"/>
    <property type="project" value="TreeGrafter"/>
</dbReference>
<dbReference type="PANTHER" id="PTHR43396">
    <property type="entry name" value="FLAVOHEMOPROTEIN"/>
    <property type="match status" value="1"/>
</dbReference>
<comment type="caution">
    <text evidence="17">The sequence shown here is derived from an EMBL/GenBank/DDBJ whole genome shotgun (WGS) entry which is preliminary data.</text>
</comment>
<dbReference type="Gene3D" id="3.40.50.80">
    <property type="entry name" value="Nucleotide-binding domain of ferredoxin-NADP reductase (FNR) module"/>
    <property type="match status" value="1"/>
</dbReference>
<evidence type="ECO:0000256" key="12">
    <source>
        <dbReference type="ARBA" id="ARBA00023027"/>
    </source>
</evidence>
<evidence type="ECO:0000256" key="4">
    <source>
        <dbReference type="ARBA" id="ARBA00012229"/>
    </source>
</evidence>
<evidence type="ECO:0000256" key="2">
    <source>
        <dbReference type="ARBA" id="ARBA00001974"/>
    </source>
</evidence>
<dbReference type="PANTHER" id="PTHR43396:SF3">
    <property type="entry name" value="FLAVOHEMOPROTEIN"/>
    <property type="match status" value="1"/>
</dbReference>
<comment type="cofactor">
    <cofactor evidence="2">
        <name>FAD</name>
        <dbReference type="ChEBI" id="CHEBI:57692"/>
    </cofactor>
</comment>
<dbReference type="Pfam" id="PF00042">
    <property type="entry name" value="Globin"/>
    <property type="match status" value="1"/>
</dbReference>
<gene>
    <name evidence="17" type="ORF">EHS25_004471</name>
</gene>
<dbReference type="GO" id="GO:0019825">
    <property type="term" value="F:oxygen binding"/>
    <property type="evidence" value="ECO:0007669"/>
    <property type="project" value="InterPro"/>
</dbReference>
<evidence type="ECO:0000256" key="8">
    <source>
        <dbReference type="ARBA" id="ARBA00022723"/>
    </source>
</evidence>
<evidence type="ECO:0000256" key="13">
    <source>
        <dbReference type="ARBA" id="ARBA00048649"/>
    </source>
</evidence>
<keyword evidence="9" id="KW-0274">FAD</keyword>
<evidence type="ECO:0000256" key="6">
    <source>
        <dbReference type="ARBA" id="ARBA00022617"/>
    </source>
</evidence>
<dbReference type="InterPro" id="IPR039261">
    <property type="entry name" value="FNR_nucleotide-bd"/>
</dbReference>
<dbReference type="GO" id="GO:0008941">
    <property type="term" value="F:nitric oxide dioxygenase NAD(P)H activity"/>
    <property type="evidence" value="ECO:0007669"/>
    <property type="project" value="UniProtKB-EC"/>
</dbReference>
<reference evidence="17 18" key="1">
    <citation type="submission" date="2018-11" db="EMBL/GenBank/DDBJ databases">
        <title>Genome sequence of Saitozyma podzolica DSM 27192.</title>
        <authorList>
            <person name="Aliyu H."/>
            <person name="Gorte O."/>
            <person name="Ochsenreither K."/>
        </authorList>
    </citation>
    <scope>NUCLEOTIDE SEQUENCE [LARGE SCALE GENOMIC DNA]</scope>
    <source>
        <strain evidence="17 18">DSM 27192</strain>
    </source>
</reference>
<proteinExistence type="inferred from homology"/>
<dbReference type="GO" id="GO:0071949">
    <property type="term" value="F:FAD binding"/>
    <property type="evidence" value="ECO:0007669"/>
    <property type="project" value="TreeGrafter"/>
</dbReference>
<comment type="catalytic activity">
    <reaction evidence="14">
        <text>2 nitric oxide + NADPH + 2 O2 = 2 nitrate + NADP(+) + H(+)</text>
        <dbReference type="Rhea" id="RHEA:19465"/>
        <dbReference type="ChEBI" id="CHEBI:15378"/>
        <dbReference type="ChEBI" id="CHEBI:15379"/>
        <dbReference type="ChEBI" id="CHEBI:16480"/>
        <dbReference type="ChEBI" id="CHEBI:17632"/>
        <dbReference type="ChEBI" id="CHEBI:57783"/>
        <dbReference type="ChEBI" id="CHEBI:58349"/>
        <dbReference type="EC" id="1.14.12.17"/>
    </reaction>
</comment>
<dbReference type="InterPro" id="IPR000971">
    <property type="entry name" value="Globin"/>
</dbReference>
<comment type="catalytic activity">
    <reaction evidence="13">
        <text>2 nitric oxide + NADH + 2 O2 = 2 nitrate + NAD(+) + H(+)</text>
        <dbReference type="Rhea" id="RHEA:19469"/>
        <dbReference type="ChEBI" id="CHEBI:15378"/>
        <dbReference type="ChEBI" id="CHEBI:15379"/>
        <dbReference type="ChEBI" id="CHEBI:16480"/>
        <dbReference type="ChEBI" id="CHEBI:17632"/>
        <dbReference type="ChEBI" id="CHEBI:57540"/>
        <dbReference type="ChEBI" id="CHEBI:57945"/>
        <dbReference type="EC" id="1.14.12.17"/>
    </reaction>
</comment>
<comment type="cofactor">
    <cofactor evidence="1">
        <name>heme b</name>
        <dbReference type="ChEBI" id="CHEBI:60344"/>
    </cofactor>
</comment>
<dbReference type="InterPro" id="IPR017927">
    <property type="entry name" value="FAD-bd_FR_type"/>
</dbReference>